<dbReference type="SMART" id="SM00506">
    <property type="entry name" value="A1pp"/>
    <property type="match status" value="1"/>
</dbReference>
<name>A0A4R3VZ53_9SPHI</name>
<protein>
    <submittedName>
        <fullName evidence="2">O-acetyl-ADP-ribose deacetylase (Regulator of RNase III)</fullName>
    </submittedName>
</protein>
<evidence type="ECO:0000259" key="1">
    <source>
        <dbReference type="PROSITE" id="PS51154"/>
    </source>
</evidence>
<dbReference type="Pfam" id="PF01661">
    <property type="entry name" value="Macro"/>
    <property type="match status" value="1"/>
</dbReference>
<gene>
    <name evidence="2" type="ORF">EDC17_10231</name>
</gene>
<dbReference type="Proteomes" id="UP000295197">
    <property type="component" value="Unassembled WGS sequence"/>
</dbReference>
<sequence length="174" mass="19063">MLFIDQTKQEMNRIEVIKGDITQIQVDAIVNAANSSLMGGGGVDGAIHRAGGEEILEECKKIITEQGTCPTGQAVLTTAGRLSAKYVIHTVGPIWKNATQHEDENLKNCYINSLQLAVKMDCKTVAFPSISTGVYGFPKDRAAKIAIKAISEFLANNKTLEKVWLVCFDDENYR</sequence>
<dbReference type="PANTHER" id="PTHR11106">
    <property type="entry name" value="GANGLIOSIDE INDUCED DIFFERENTIATION ASSOCIATED PROTEIN 2-RELATED"/>
    <property type="match status" value="1"/>
</dbReference>
<dbReference type="InterPro" id="IPR043472">
    <property type="entry name" value="Macro_dom-like"/>
</dbReference>
<reference evidence="2 3" key="1">
    <citation type="submission" date="2019-03" db="EMBL/GenBank/DDBJ databases">
        <title>Genomic Encyclopedia of Type Strains, Phase IV (KMG-IV): sequencing the most valuable type-strain genomes for metagenomic binning, comparative biology and taxonomic classification.</title>
        <authorList>
            <person name="Goeker M."/>
        </authorList>
    </citation>
    <scope>NUCLEOTIDE SEQUENCE [LARGE SCALE GENOMIC DNA]</scope>
    <source>
        <strain evidence="2 3">DSM 22362</strain>
    </source>
</reference>
<feature type="domain" description="Macro" evidence="1">
    <location>
        <begin position="1"/>
        <end position="174"/>
    </location>
</feature>
<dbReference type="InterPro" id="IPR002589">
    <property type="entry name" value="Macro_dom"/>
</dbReference>
<dbReference type="AlphaFoldDB" id="A0A4R3VZ53"/>
<organism evidence="2 3">
    <name type="scientific">Sphingobacterium alimentarium</name>
    <dbReference type="NCBI Taxonomy" id="797292"/>
    <lineage>
        <taxon>Bacteria</taxon>
        <taxon>Pseudomonadati</taxon>
        <taxon>Bacteroidota</taxon>
        <taxon>Sphingobacteriia</taxon>
        <taxon>Sphingobacteriales</taxon>
        <taxon>Sphingobacteriaceae</taxon>
        <taxon>Sphingobacterium</taxon>
    </lineage>
</organism>
<dbReference type="PROSITE" id="PS51154">
    <property type="entry name" value="MACRO"/>
    <property type="match status" value="1"/>
</dbReference>
<dbReference type="Gene3D" id="3.40.220.10">
    <property type="entry name" value="Leucine Aminopeptidase, subunit E, domain 1"/>
    <property type="match status" value="1"/>
</dbReference>
<dbReference type="CDD" id="cd02908">
    <property type="entry name" value="Macro_OAADPr_deacetylase"/>
    <property type="match status" value="1"/>
</dbReference>
<dbReference type="PANTHER" id="PTHR11106:SF27">
    <property type="entry name" value="MACRO DOMAIN-CONTAINING PROTEIN"/>
    <property type="match status" value="1"/>
</dbReference>
<proteinExistence type="predicted"/>
<evidence type="ECO:0000313" key="3">
    <source>
        <dbReference type="Proteomes" id="UP000295197"/>
    </source>
</evidence>
<dbReference type="EMBL" id="SMBZ01000023">
    <property type="protein sequence ID" value="TCV12555.1"/>
    <property type="molecule type" value="Genomic_DNA"/>
</dbReference>
<accession>A0A4R3VZ53</accession>
<comment type="caution">
    <text evidence="2">The sequence shown here is derived from an EMBL/GenBank/DDBJ whole genome shotgun (WGS) entry which is preliminary data.</text>
</comment>
<dbReference type="SUPFAM" id="SSF52949">
    <property type="entry name" value="Macro domain-like"/>
    <property type="match status" value="1"/>
</dbReference>
<feature type="non-terminal residue" evidence="2">
    <location>
        <position position="174"/>
    </location>
</feature>
<keyword evidence="3" id="KW-1185">Reference proteome</keyword>
<dbReference type="NCBIfam" id="NF001664">
    <property type="entry name" value="PRK00431.1-6"/>
    <property type="match status" value="1"/>
</dbReference>
<evidence type="ECO:0000313" key="2">
    <source>
        <dbReference type="EMBL" id="TCV12555.1"/>
    </source>
</evidence>